<dbReference type="SUPFAM" id="SSF54909">
    <property type="entry name" value="Dimeric alpha+beta barrel"/>
    <property type="match status" value="1"/>
</dbReference>
<dbReference type="GO" id="GO:0016491">
    <property type="term" value="F:oxidoreductase activity"/>
    <property type="evidence" value="ECO:0007669"/>
    <property type="project" value="InterPro"/>
</dbReference>
<keyword evidence="4" id="KW-1185">Reference proteome</keyword>
<dbReference type="RefSeq" id="XP_046116154.1">
    <property type="nucleotide sequence ID" value="XM_046258374.1"/>
</dbReference>
<dbReference type="EMBL" id="MU251263">
    <property type="protein sequence ID" value="KAG9252230.1"/>
    <property type="molecule type" value="Genomic_DNA"/>
</dbReference>
<dbReference type="InterPro" id="IPR011008">
    <property type="entry name" value="Dimeric_a/b-barrel"/>
</dbReference>
<dbReference type="Pfam" id="PF07110">
    <property type="entry name" value="EthD"/>
    <property type="match status" value="1"/>
</dbReference>
<reference evidence="3" key="1">
    <citation type="journal article" date="2021" name="IMA Fungus">
        <title>Genomic characterization of three marine fungi, including Emericellopsis atlantica sp. nov. with signatures of a generalist lifestyle and marine biomass degradation.</title>
        <authorList>
            <person name="Hagestad O.C."/>
            <person name="Hou L."/>
            <person name="Andersen J.H."/>
            <person name="Hansen E.H."/>
            <person name="Altermark B."/>
            <person name="Li C."/>
            <person name="Kuhnert E."/>
            <person name="Cox R.J."/>
            <person name="Crous P.W."/>
            <person name="Spatafora J.W."/>
            <person name="Lail K."/>
            <person name="Amirebrahimi M."/>
            <person name="Lipzen A."/>
            <person name="Pangilinan J."/>
            <person name="Andreopoulos W."/>
            <person name="Hayes R.D."/>
            <person name="Ng V."/>
            <person name="Grigoriev I.V."/>
            <person name="Jackson S.A."/>
            <person name="Sutton T.D.S."/>
            <person name="Dobson A.D.W."/>
            <person name="Rama T."/>
        </authorList>
    </citation>
    <scope>NUCLEOTIDE SEQUENCE</scope>
    <source>
        <strain evidence="3">TS7</strain>
    </source>
</reference>
<comment type="similarity">
    <text evidence="1">Belongs to the tpcK family.</text>
</comment>
<dbReference type="GeneID" id="70289277"/>
<organism evidence="3 4">
    <name type="scientific">Emericellopsis atlantica</name>
    <dbReference type="NCBI Taxonomy" id="2614577"/>
    <lineage>
        <taxon>Eukaryota</taxon>
        <taxon>Fungi</taxon>
        <taxon>Dikarya</taxon>
        <taxon>Ascomycota</taxon>
        <taxon>Pezizomycotina</taxon>
        <taxon>Sordariomycetes</taxon>
        <taxon>Hypocreomycetidae</taxon>
        <taxon>Hypocreales</taxon>
        <taxon>Bionectriaceae</taxon>
        <taxon>Emericellopsis</taxon>
    </lineage>
</organism>
<dbReference type="InterPro" id="IPR009799">
    <property type="entry name" value="EthD_dom"/>
</dbReference>
<dbReference type="Gene3D" id="3.30.70.100">
    <property type="match status" value="1"/>
</dbReference>
<evidence type="ECO:0000259" key="2">
    <source>
        <dbReference type="Pfam" id="PF07110"/>
    </source>
</evidence>
<evidence type="ECO:0000313" key="3">
    <source>
        <dbReference type="EMBL" id="KAG9252230.1"/>
    </source>
</evidence>
<comment type="caution">
    <text evidence="3">The sequence shown here is derived from an EMBL/GenBank/DDBJ whole genome shotgun (WGS) entry which is preliminary data.</text>
</comment>
<gene>
    <name evidence="3" type="ORF">F5Z01DRAFT_237494</name>
</gene>
<evidence type="ECO:0000313" key="4">
    <source>
        <dbReference type="Proteomes" id="UP000887229"/>
    </source>
</evidence>
<feature type="domain" description="EthD" evidence="2">
    <location>
        <begin position="28"/>
        <end position="121"/>
    </location>
</feature>
<dbReference type="OrthoDB" id="3454835at2759"/>
<evidence type="ECO:0000256" key="1">
    <source>
        <dbReference type="ARBA" id="ARBA00005986"/>
    </source>
</evidence>
<dbReference type="Proteomes" id="UP000887229">
    <property type="component" value="Unassembled WGS sequence"/>
</dbReference>
<name>A0A9P7ZIK0_9HYPO</name>
<dbReference type="AlphaFoldDB" id="A0A9P7ZIK0"/>
<protein>
    <recommendedName>
        <fullName evidence="2">EthD domain-containing protein</fullName>
    </recommendedName>
</protein>
<proteinExistence type="inferred from homology"/>
<sequence>MSKPQPELQGPPLKPGRYIKISLFLKRKPDVTEEYFHAYWLHNHTNLFLEVKAFKELVRKYNQSHYIKELADMNQEIFVNAPRVEFDGVAEFWMDSMDDWRKLWNDEEFTRVLKGDSDYFTILPLHATAGYDYLFKDDTNEV</sequence>
<accession>A0A9P7ZIK0</accession>